<dbReference type="CDD" id="cd12148">
    <property type="entry name" value="fungal_TF_MHR"/>
    <property type="match status" value="1"/>
</dbReference>
<dbReference type="Pfam" id="PF04082">
    <property type="entry name" value="Fungal_trans"/>
    <property type="match status" value="1"/>
</dbReference>
<dbReference type="GO" id="GO:0008270">
    <property type="term" value="F:zinc ion binding"/>
    <property type="evidence" value="ECO:0007669"/>
    <property type="project" value="InterPro"/>
</dbReference>
<protein>
    <recommendedName>
        <fullName evidence="8">Zn(2)-C6 fungal-type domain-containing protein</fullName>
    </recommendedName>
</protein>
<dbReference type="CDD" id="cd00067">
    <property type="entry name" value="GAL4"/>
    <property type="match status" value="1"/>
</dbReference>
<sequence>MASRSTGKRLPISCQACRTRKIRCSRDGRPCQTCVRRGLGAEDCIYLGQPRLSAEQSSPGDSAMQSELLARIRNLEALLQRQMSSQAGTPTGGAVSPLGGTSAAGSLSESDIGPGLEWDNFSFMMENVGSLHTSPSGHVRYVPLASQWESLVAKSPAAECLRNNDSDIVDDDDDLQIPLAKNGTISREELLTTLPPGSCCGILKDVFFQVFSTVFHILHDLTFEAEYQQFCHDPGSVSLSWLALLFAILSIAVTSLDDDHPLLSDLGRERTVSRNIKVLSSRYRSAALRCLAADGVMSRHSINSLQALVLIMYARAHRGLPIFTLLGFTHHVAISMGCHLDPERFSLGPIEREERRRVWTGLMMLYTIQNTTLGSLDQQILTQDVKIPADIDDVDLLTSPNMTRSAPSPAASRPTQMTYLLLNFRLNKISSKICESLFSYSRTSRYGISILEAEMISICGMVDARYTPDANESLPIHHQANHHILYSQIHQMFLLLYRPSLCRYLQGDITPDTSGSRAKCIASAKASISIFQTLLESSCFKPYKWYTSGLGSFHTFHAAVTLAVILLIPESQSEYKEIKEILDRALEMFASVSVRSVFCSKAVPILRQMIDVAAAKYNPNNPTHSQIHLQAQAQAQAQAHAQLQQTQANMQNQLLNTAHTPLSSISTMSSMSALSPVGMHDNFVLSHPHSQSGSPVPTTGSSTSEPPMHSGFGQMHPQNWIGPTSVPWDSLGPAIGGYIYDSGP</sequence>
<keyword evidence="6" id="KW-0539">Nucleus</keyword>
<dbReference type="SUPFAM" id="SSF57701">
    <property type="entry name" value="Zn2/Cys6 DNA-binding domain"/>
    <property type="match status" value="1"/>
</dbReference>
<evidence type="ECO:0000313" key="10">
    <source>
        <dbReference type="Proteomes" id="UP001147695"/>
    </source>
</evidence>
<evidence type="ECO:0000256" key="2">
    <source>
        <dbReference type="ARBA" id="ARBA00022723"/>
    </source>
</evidence>
<dbReference type="Gene3D" id="4.10.240.10">
    <property type="entry name" value="Zn(2)-C6 fungal-type DNA-binding domain"/>
    <property type="match status" value="1"/>
</dbReference>
<dbReference type="InterPro" id="IPR050613">
    <property type="entry name" value="Sec_Metabolite_Reg"/>
</dbReference>
<dbReference type="PANTHER" id="PTHR31001:SF40">
    <property type="entry name" value="ZN(II)2CYS6 TRANSCRIPTION FACTOR (EUROFUNG)"/>
    <property type="match status" value="1"/>
</dbReference>
<dbReference type="InterPro" id="IPR036864">
    <property type="entry name" value="Zn2-C6_fun-type_DNA-bd_sf"/>
</dbReference>
<dbReference type="PROSITE" id="PS50048">
    <property type="entry name" value="ZN2_CY6_FUNGAL_2"/>
    <property type="match status" value="1"/>
</dbReference>
<feature type="domain" description="Zn(2)-C6 fungal-type" evidence="8">
    <location>
        <begin position="13"/>
        <end position="46"/>
    </location>
</feature>
<dbReference type="Pfam" id="PF00172">
    <property type="entry name" value="Zn_clus"/>
    <property type="match status" value="1"/>
</dbReference>
<dbReference type="AlphaFoldDB" id="A0A9W9Q8V8"/>
<dbReference type="GO" id="GO:0006351">
    <property type="term" value="P:DNA-templated transcription"/>
    <property type="evidence" value="ECO:0007669"/>
    <property type="project" value="InterPro"/>
</dbReference>
<dbReference type="PANTHER" id="PTHR31001">
    <property type="entry name" value="UNCHARACTERIZED TRANSCRIPTIONAL REGULATORY PROTEIN"/>
    <property type="match status" value="1"/>
</dbReference>
<evidence type="ECO:0000256" key="1">
    <source>
        <dbReference type="ARBA" id="ARBA00004123"/>
    </source>
</evidence>
<gene>
    <name evidence="9" type="ORF">N7452_009681</name>
</gene>
<feature type="compositionally biased region" description="Low complexity" evidence="7">
    <location>
        <begin position="690"/>
        <end position="707"/>
    </location>
</feature>
<keyword evidence="3" id="KW-0805">Transcription regulation</keyword>
<evidence type="ECO:0000313" key="9">
    <source>
        <dbReference type="EMBL" id="KAJ5329291.1"/>
    </source>
</evidence>
<evidence type="ECO:0000259" key="8">
    <source>
        <dbReference type="PROSITE" id="PS50048"/>
    </source>
</evidence>
<dbReference type="InterPro" id="IPR001138">
    <property type="entry name" value="Zn2Cys6_DnaBD"/>
</dbReference>
<comment type="subcellular location">
    <subcellularLocation>
        <location evidence="1">Nucleus</location>
    </subcellularLocation>
</comment>
<keyword evidence="2" id="KW-0479">Metal-binding</keyword>
<evidence type="ECO:0000256" key="6">
    <source>
        <dbReference type="ARBA" id="ARBA00023242"/>
    </source>
</evidence>
<keyword evidence="4" id="KW-0238">DNA-binding</keyword>
<comment type="caution">
    <text evidence="9">The sequence shown here is derived from an EMBL/GenBank/DDBJ whole genome shotgun (WGS) entry which is preliminary data.</text>
</comment>
<dbReference type="GO" id="GO:0005634">
    <property type="term" value="C:nucleus"/>
    <property type="evidence" value="ECO:0007669"/>
    <property type="project" value="UniProtKB-SubCell"/>
</dbReference>
<reference evidence="9" key="1">
    <citation type="submission" date="2022-12" db="EMBL/GenBank/DDBJ databases">
        <authorList>
            <person name="Petersen C."/>
        </authorList>
    </citation>
    <scope>NUCLEOTIDE SEQUENCE</scope>
    <source>
        <strain evidence="9">IBT 35673</strain>
    </source>
</reference>
<organism evidence="9 10">
    <name type="scientific">Penicillium brevicompactum</name>
    <dbReference type="NCBI Taxonomy" id="5074"/>
    <lineage>
        <taxon>Eukaryota</taxon>
        <taxon>Fungi</taxon>
        <taxon>Dikarya</taxon>
        <taxon>Ascomycota</taxon>
        <taxon>Pezizomycotina</taxon>
        <taxon>Eurotiomycetes</taxon>
        <taxon>Eurotiomycetidae</taxon>
        <taxon>Eurotiales</taxon>
        <taxon>Aspergillaceae</taxon>
        <taxon>Penicillium</taxon>
    </lineage>
</organism>
<dbReference type="Proteomes" id="UP001147695">
    <property type="component" value="Unassembled WGS sequence"/>
</dbReference>
<keyword evidence="5" id="KW-0804">Transcription</keyword>
<reference evidence="9" key="2">
    <citation type="journal article" date="2023" name="IMA Fungus">
        <title>Comparative genomic study of the Penicillium genus elucidates a diverse pangenome and 15 lateral gene transfer events.</title>
        <authorList>
            <person name="Petersen C."/>
            <person name="Sorensen T."/>
            <person name="Nielsen M.R."/>
            <person name="Sondergaard T.E."/>
            <person name="Sorensen J.L."/>
            <person name="Fitzpatrick D.A."/>
            <person name="Frisvad J.C."/>
            <person name="Nielsen K.L."/>
        </authorList>
    </citation>
    <scope>NUCLEOTIDE SEQUENCE</scope>
    <source>
        <strain evidence="9">IBT 35673</strain>
    </source>
</reference>
<dbReference type="EMBL" id="JAPZBQ010000005">
    <property type="protein sequence ID" value="KAJ5329291.1"/>
    <property type="molecule type" value="Genomic_DNA"/>
</dbReference>
<evidence type="ECO:0000256" key="7">
    <source>
        <dbReference type="SAM" id="MobiDB-lite"/>
    </source>
</evidence>
<evidence type="ECO:0000256" key="5">
    <source>
        <dbReference type="ARBA" id="ARBA00023163"/>
    </source>
</evidence>
<name>A0A9W9Q8V8_PENBR</name>
<feature type="region of interest" description="Disordered" evidence="7">
    <location>
        <begin position="84"/>
        <end position="109"/>
    </location>
</feature>
<dbReference type="GO" id="GO:0003677">
    <property type="term" value="F:DNA binding"/>
    <property type="evidence" value="ECO:0007669"/>
    <property type="project" value="UniProtKB-KW"/>
</dbReference>
<proteinExistence type="predicted"/>
<feature type="region of interest" description="Disordered" evidence="7">
    <location>
        <begin position="683"/>
        <end position="718"/>
    </location>
</feature>
<evidence type="ECO:0000256" key="3">
    <source>
        <dbReference type="ARBA" id="ARBA00023015"/>
    </source>
</evidence>
<dbReference type="InterPro" id="IPR007219">
    <property type="entry name" value="XnlR_reg_dom"/>
</dbReference>
<dbReference type="GO" id="GO:0000981">
    <property type="term" value="F:DNA-binding transcription factor activity, RNA polymerase II-specific"/>
    <property type="evidence" value="ECO:0007669"/>
    <property type="project" value="InterPro"/>
</dbReference>
<evidence type="ECO:0000256" key="4">
    <source>
        <dbReference type="ARBA" id="ARBA00023125"/>
    </source>
</evidence>
<dbReference type="SMART" id="SM00066">
    <property type="entry name" value="GAL4"/>
    <property type="match status" value="1"/>
</dbReference>
<accession>A0A9W9Q8V8</accession>